<sequence length="108" mass="11647">MGPINIAKENAAWTGVRNYVVNRAATRAAFEAEDPTTAGPWQYKWLSEETDGSINSTRCNNVNVSGAAYCQANPETDTQPCGRPKTFDLYCCPPGTSSAPEALKQCKA</sequence>
<accession>W9CP37</accession>
<protein>
    <submittedName>
        <fullName evidence="1">Uncharacterized protein</fullName>
    </submittedName>
</protein>
<name>W9CP37_SCLBF</name>
<evidence type="ECO:0000313" key="1">
    <source>
        <dbReference type="EMBL" id="ESZ98587.1"/>
    </source>
</evidence>
<dbReference type="EMBL" id="AYSA01000039">
    <property type="protein sequence ID" value="ESZ98587.1"/>
    <property type="molecule type" value="Genomic_DNA"/>
</dbReference>
<dbReference type="HOGENOM" id="CLU_2198517_0_0_1"/>
<comment type="caution">
    <text evidence="1">The sequence shown here is derived from an EMBL/GenBank/DDBJ whole genome shotgun (WGS) entry which is preliminary data.</text>
</comment>
<proteinExistence type="predicted"/>
<reference evidence="1 2" key="1">
    <citation type="journal article" date="2014" name="Genome Announc.">
        <title>Draft genome sequence of Sclerotinia borealis, a psychrophilic plant pathogenic fungus.</title>
        <authorList>
            <person name="Mardanov A.V."/>
            <person name="Beletsky A.V."/>
            <person name="Kadnikov V.V."/>
            <person name="Ignatov A.N."/>
            <person name="Ravin N.V."/>
        </authorList>
    </citation>
    <scope>NUCLEOTIDE SEQUENCE [LARGE SCALE GENOMIC DNA]</scope>
    <source>
        <strain evidence="2">F-4157</strain>
    </source>
</reference>
<dbReference type="Proteomes" id="UP000019487">
    <property type="component" value="Unassembled WGS sequence"/>
</dbReference>
<dbReference type="AlphaFoldDB" id="W9CP37"/>
<evidence type="ECO:0000313" key="2">
    <source>
        <dbReference type="Proteomes" id="UP000019487"/>
    </source>
</evidence>
<organism evidence="1 2">
    <name type="scientific">Sclerotinia borealis (strain F-4128)</name>
    <dbReference type="NCBI Taxonomy" id="1432307"/>
    <lineage>
        <taxon>Eukaryota</taxon>
        <taxon>Fungi</taxon>
        <taxon>Dikarya</taxon>
        <taxon>Ascomycota</taxon>
        <taxon>Pezizomycotina</taxon>
        <taxon>Leotiomycetes</taxon>
        <taxon>Helotiales</taxon>
        <taxon>Sclerotiniaceae</taxon>
        <taxon>Sclerotinia</taxon>
    </lineage>
</organism>
<keyword evidence="2" id="KW-1185">Reference proteome</keyword>
<gene>
    <name evidence="1" type="ORF">SBOR_1037</name>
</gene>